<dbReference type="OrthoDB" id="9107458at2"/>
<keyword evidence="2" id="KW-1185">Reference proteome</keyword>
<accession>A0A158D545</accession>
<evidence type="ECO:0000313" key="1">
    <source>
        <dbReference type="EMBL" id="SAK89804.1"/>
    </source>
</evidence>
<protein>
    <submittedName>
        <fullName evidence="1">Uncharacterized protein</fullName>
    </submittedName>
</protein>
<dbReference type="EMBL" id="FCOF02000050">
    <property type="protein sequence ID" value="SAK89804.1"/>
    <property type="molecule type" value="Genomic_DNA"/>
</dbReference>
<dbReference type="AlphaFoldDB" id="A0A158D545"/>
<dbReference type="Proteomes" id="UP000054870">
    <property type="component" value="Unassembled WGS sequence"/>
</dbReference>
<evidence type="ECO:0000313" key="2">
    <source>
        <dbReference type="Proteomes" id="UP000054870"/>
    </source>
</evidence>
<comment type="caution">
    <text evidence="1">The sequence shown here is derived from an EMBL/GenBank/DDBJ whole genome shotgun (WGS) entry which is preliminary data.</text>
</comment>
<gene>
    <name evidence="1" type="ORF">AWB75_06225</name>
</gene>
<organism evidence="1 2">
    <name type="scientific">Caballeronia catudaia</name>
    <dbReference type="NCBI Taxonomy" id="1777136"/>
    <lineage>
        <taxon>Bacteria</taxon>
        <taxon>Pseudomonadati</taxon>
        <taxon>Pseudomonadota</taxon>
        <taxon>Betaproteobacteria</taxon>
        <taxon>Burkholderiales</taxon>
        <taxon>Burkholderiaceae</taxon>
        <taxon>Caballeronia</taxon>
    </lineage>
</organism>
<sequence>MNLLVWNFPQRCAARDVRRFLEHELGRYASDIEVYGAGTADAYATAKLATDVPYIGEAIAQKLCHQRFRDEPLRARASASGDASIRLH</sequence>
<dbReference type="RefSeq" id="WP_061127877.1">
    <property type="nucleotide sequence ID" value="NZ_FCOF02000050.1"/>
</dbReference>
<name>A0A158D545_9BURK</name>
<proteinExistence type="predicted"/>
<reference evidence="1" key="1">
    <citation type="submission" date="2016-01" db="EMBL/GenBank/DDBJ databases">
        <authorList>
            <person name="Peeters C."/>
        </authorList>
    </citation>
    <scope>NUCLEOTIDE SEQUENCE [LARGE SCALE GENOMIC DNA]</scope>
    <source>
        <strain evidence="1">LMG 29318</strain>
    </source>
</reference>